<feature type="domain" description="N-acetyltransferase" evidence="1">
    <location>
        <begin position="6"/>
        <end position="167"/>
    </location>
</feature>
<sequence length="180" mass="20897">MKNIRVKLVPLAADGREQFILDNQWSFKHSALLEFGERDNHIDADGEIISRKTVEMCMDAENSETYRIVLDGKNVGGMILQINKETNENELDTLFVLPEAHSKGIGYGAWLVAESLHPETKIWKTCTPYFDKRNIHFYINKCGFQIDEFWCEHFKPTKEVPDETPDEGPDEMFHFIKVMK</sequence>
<evidence type="ECO:0000259" key="1">
    <source>
        <dbReference type="PROSITE" id="PS51186"/>
    </source>
</evidence>
<dbReference type="RefSeq" id="WP_154432974.1">
    <property type="nucleotide sequence ID" value="NZ_JBQHRC010000021.1"/>
</dbReference>
<proteinExistence type="predicted"/>
<dbReference type="Pfam" id="PF00583">
    <property type="entry name" value="Acetyltransf_1"/>
    <property type="match status" value="1"/>
</dbReference>
<dbReference type="AlphaFoldDB" id="A0A7X2P4Z2"/>
<dbReference type="InterPro" id="IPR000182">
    <property type="entry name" value="GNAT_dom"/>
</dbReference>
<keyword evidence="3" id="KW-1185">Reference proteome</keyword>
<gene>
    <name evidence="2" type="ORF">FYJ57_12970</name>
</gene>
<dbReference type="InterPro" id="IPR016181">
    <property type="entry name" value="Acyl_CoA_acyltransferase"/>
</dbReference>
<organism evidence="2 3">
    <name type="scientific">Oliverpabstia intestinalis</name>
    <dbReference type="NCBI Taxonomy" id="2606633"/>
    <lineage>
        <taxon>Bacteria</taxon>
        <taxon>Bacillati</taxon>
        <taxon>Bacillota</taxon>
        <taxon>Clostridia</taxon>
        <taxon>Lachnospirales</taxon>
        <taxon>Lachnospiraceae</taxon>
        <taxon>Oliverpabstia</taxon>
    </lineage>
</organism>
<evidence type="ECO:0000313" key="3">
    <source>
        <dbReference type="Proteomes" id="UP000440513"/>
    </source>
</evidence>
<dbReference type="SUPFAM" id="SSF55729">
    <property type="entry name" value="Acyl-CoA N-acyltransferases (Nat)"/>
    <property type="match status" value="1"/>
</dbReference>
<dbReference type="PROSITE" id="PS51186">
    <property type="entry name" value="GNAT"/>
    <property type="match status" value="1"/>
</dbReference>
<dbReference type="GO" id="GO:0016747">
    <property type="term" value="F:acyltransferase activity, transferring groups other than amino-acyl groups"/>
    <property type="evidence" value="ECO:0007669"/>
    <property type="project" value="InterPro"/>
</dbReference>
<dbReference type="Gene3D" id="3.40.630.30">
    <property type="match status" value="1"/>
</dbReference>
<comment type="caution">
    <text evidence="2">The sequence shown here is derived from an EMBL/GenBank/DDBJ whole genome shotgun (WGS) entry which is preliminary data.</text>
</comment>
<keyword evidence="2" id="KW-0808">Transferase</keyword>
<name>A0A7X2P4Z2_9FIRM</name>
<dbReference type="EMBL" id="VUMS01000032">
    <property type="protein sequence ID" value="MST67604.1"/>
    <property type="molecule type" value="Genomic_DNA"/>
</dbReference>
<dbReference type="Proteomes" id="UP000440513">
    <property type="component" value="Unassembled WGS sequence"/>
</dbReference>
<evidence type="ECO:0000313" key="2">
    <source>
        <dbReference type="EMBL" id="MST67604.1"/>
    </source>
</evidence>
<reference evidence="2 3" key="1">
    <citation type="submission" date="2019-08" db="EMBL/GenBank/DDBJ databases">
        <title>In-depth cultivation of the pig gut microbiome towards novel bacterial diversity and tailored functional studies.</title>
        <authorList>
            <person name="Wylensek D."/>
            <person name="Hitch T.C.A."/>
            <person name="Clavel T."/>
        </authorList>
    </citation>
    <scope>NUCLEOTIDE SEQUENCE [LARGE SCALE GENOMIC DNA]</scope>
    <source>
        <strain evidence="2 3">BSM-380-WT-5A</strain>
    </source>
</reference>
<dbReference type="CDD" id="cd04301">
    <property type="entry name" value="NAT_SF"/>
    <property type="match status" value="1"/>
</dbReference>
<protein>
    <submittedName>
        <fullName evidence="2">GNAT family N-acetyltransferase</fullName>
    </submittedName>
</protein>
<accession>A0A7X2P4Z2</accession>